<name>A0AAV9F973_ACOCL</name>
<protein>
    <submittedName>
        <fullName evidence="2">Uncharacterized protein</fullName>
    </submittedName>
</protein>
<keyword evidence="1" id="KW-1133">Transmembrane helix</keyword>
<gene>
    <name evidence="2" type="ORF">QJS10_CPA03g01159</name>
</gene>
<evidence type="ECO:0000256" key="1">
    <source>
        <dbReference type="SAM" id="Phobius"/>
    </source>
</evidence>
<reference evidence="2" key="1">
    <citation type="journal article" date="2023" name="Nat. Commun.">
        <title>Diploid and tetraploid genomes of Acorus and the evolution of monocots.</title>
        <authorList>
            <person name="Ma L."/>
            <person name="Liu K.W."/>
            <person name="Li Z."/>
            <person name="Hsiao Y.Y."/>
            <person name="Qi Y."/>
            <person name="Fu T."/>
            <person name="Tang G.D."/>
            <person name="Zhang D."/>
            <person name="Sun W.H."/>
            <person name="Liu D.K."/>
            <person name="Li Y."/>
            <person name="Chen G.Z."/>
            <person name="Liu X.D."/>
            <person name="Liao X.Y."/>
            <person name="Jiang Y.T."/>
            <person name="Yu X."/>
            <person name="Hao Y."/>
            <person name="Huang J."/>
            <person name="Zhao X.W."/>
            <person name="Ke S."/>
            <person name="Chen Y.Y."/>
            <person name="Wu W.L."/>
            <person name="Hsu J.L."/>
            <person name="Lin Y.F."/>
            <person name="Huang M.D."/>
            <person name="Li C.Y."/>
            <person name="Huang L."/>
            <person name="Wang Z.W."/>
            <person name="Zhao X."/>
            <person name="Zhong W.Y."/>
            <person name="Peng D.H."/>
            <person name="Ahmad S."/>
            <person name="Lan S."/>
            <person name="Zhang J.S."/>
            <person name="Tsai W.C."/>
            <person name="Van de Peer Y."/>
            <person name="Liu Z.J."/>
        </authorList>
    </citation>
    <scope>NUCLEOTIDE SEQUENCE</scope>
    <source>
        <strain evidence="2">CP</strain>
    </source>
</reference>
<accession>A0AAV9F973</accession>
<keyword evidence="1" id="KW-0472">Membrane</keyword>
<dbReference type="AlphaFoldDB" id="A0AAV9F973"/>
<evidence type="ECO:0000313" key="2">
    <source>
        <dbReference type="EMBL" id="KAK1322480.1"/>
    </source>
</evidence>
<organism evidence="2 3">
    <name type="scientific">Acorus calamus</name>
    <name type="common">Sweet flag</name>
    <dbReference type="NCBI Taxonomy" id="4465"/>
    <lineage>
        <taxon>Eukaryota</taxon>
        <taxon>Viridiplantae</taxon>
        <taxon>Streptophyta</taxon>
        <taxon>Embryophyta</taxon>
        <taxon>Tracheophyta</taxon>
        <taxon>Spermatophyta</taxon>
        <taxon>Magnoliopsida</taxon>
        <taxon>Liliopsida</taxon>
        <taxon>Acoraceae</taxon>
        <taxon>Acorus</taxon>
    </lineage>
</organism>
<sequence length="78" mass="8610">MAPSGSPQELLLLTTDPGFIVHGRIMTLVLVILFALFLSSLLFLHLRRVRQRAKKGRFNLDSSFGGRSEHESMGAVDG</sequence>
<feature type="transmembrane region" description="Helical" evidence="1">
    <location>
        <begin position="20"/>
        <end position="44"/>
    </location>
</feature>
<dbReference type="Proteomes" id="UP001180020">
    <property type="component" value="Unassembled WGS sequence"/>
</dbReference>
<proteinExistence type="predicted"/>
<keyword evidence="1" id="KW-0812">Transmembrane</keyword>
<keyword evidence="3" id="KW-1185">Reference proteome</keyword>
<comment type="caution">
    <text evidence="2">The sequence shown here is derived from an EMBL/GenBank/DDBJ whole genome shotgun (WGS) entry which is preliminary data.</text>
</comment>
<dbReference type="EMBL" id="JAUJYO010000003">
    <property type="protein sequence ID" value="KAK1322480.1"/>
    <property type="molecule type" value="Genomic_DNA"/>
</dbReference>
<evidence type="ECO:0000313" key="3">
    <source>
        <dbReference type="Proteomes" id="UP001180020"/>
    </source>
</evidence>
<reference evidence="2" key="2">
    <citation type="submission" date="2023-06" db="EMBL/GenBank/DDBJ databases">
        <authorList>
            <person name="Ma L."/>
            <person name="Liu K.-W."/>
            <person name="Li Z."/>
            <person name="Hsiao Y.-Y."/>
            <person name="Qi Y."/>
            <person name="Fu T."/>
            <person name="Tang G."/>
            <person name="Zhang D."/>
            <person name="Sun W.-H."/>
            <person name="Liu D.-K."/>
            <person name="Li Y."/>
            <person name="Chen G.-Z."/>
            <person name="Liu X.-D."/>
            <person name="Liao X.-Y."/>
            <person name="Jiang Y.-T."/>
            <person name="Yu X."/>
            <person name="Hao Y."/>
            <person name="Huang J."/>
            <person name="Zhao X.-W."/>
            <person name="Ke S."/>
            <person name="Chen Y.-Y."/>
            <person name="Wu W.-L."/>
            <person name="Hsu J.-L."/>
            <person name="Lin Y.-F."/>
            <person name="Huang M.-D."/>
            <person name="Li C.-Y."/>
            <person name="Huang L."/>
            <person name="Wang Z.-W."/>
            <person name="Zhao X."/>
            <person name="Zhong W.-Y."/>
            <person name="Peng D.-H."/>
            <person name="Ahmad S."/>
            <person name="Lan S."/>
            <person name="Zhang J.-S."/>
            <person name="Tsai W.-C."/>
            <person name="Van De Peer Y."/>
            <person name="Liu Z.-J."/>
        </authorList>
    </citation>
    <scope>NUCLEOTIDE SEQUENCE</scope>
    <source>
        <strain evidence="2">CP</strain>
        <tissue evidence="2">Leaves</tissue>
    </source>
</reference>